<accession>A0A0P9CZH2</accession>
<evidence type="ECO:0000256" key="1">
    <source>
        <dbReference type="ARBA" id="ARBA00004496"/>
    </source>
</evidence>
<dbReference type="GO" id="GO:0000156">
    <property type="term" value="F:phosphorelay response regulator activity"/>
    <property type="evidence" value="ECO:0007669"/>
    <property type="project" value="TreeGrafter"/>
</dbReference>
<dbReference type="InterPro" id="IPR036388">
    <property type="entry name" value="WH-like_DNA-bd_sf"/>
</dbReference>
<dbReference type="PANTHER" id="PTHR48111">
    <property type="entry name" value="REGULATOR OF RPOS"/>
    <property type="match status" value="1"/>
</dbReference>
<dbReference type="PANTHER" id="PTHR48111:SF50">
    <property type="entry name" value="KDP OPERON TRANSCRIPTIONAL REGULATORY PROTEIN KDPE"/>
    <property type="match status" value="1"/>
</dbReference>
<evidence type="ECO:0000259" key="13">
    <source>
        <dbReference type="PROSITE" id="PS51755"/>
    </source>
</evidence>
<evidence type="ECO:0000256" key="4">
    <source>
        <dbReference type="ARBA" id="ARBA00023012"/>
    </source>
</evidence>
<evidence type="ECO:0000313" key="14">
    <source>
        <dbReference type="EMBL" id="KPV51070.1"/>
    </source>
</evidence>
<dbReference type="Proteomes" id="UP000050509">
    <property type="component" value="Unassembled WGS sequence"/>
</dbReference>
<keyword evidence="15" id="KW-1185">Reference proteome</keyword>
<name>A0A0P9CZH2_9CHLR</name>
<feature type="DNA-binding region" description="OmpR/PhoB-type" evidence="11">
    <location>
        <begin position="134"/>
        <end position="233"/>
    </location>
</feature>
<keyword evidence="6 11" id="KW-0238">DNA-binding</keyword>
<dbReference type="InterPro" id="IPR039420">
    <property type="entry name" value="WalR-like"/>
</dbReference>
<dbReference type="EMBL" id="LJCR01001087">
    <property type="protein sequence ID" value="KPV51070.1"/>
    <property type="molecule type" value="Genomic_DNA"/>
</dbReference>
<dbReference type="GO" id="GO:0042802">
    <property type="term" value="F:identical protein binding"/>
    <property type="evidence" value="ECO:0007669"/>
    <property type="project" value="UniProtKB-ARBA"/>
</dbReference>
<protein>
    <recommendedName>
        <fullName evidence="9">Transcriptional regulatory protein KdpE</fullName>
    </recommendedName>
</protein>
<feature type="domain" description="OmpR/PhoB-type" evidence="13">
    <location>
        <begin position="134"/>
        <end position="233"/>
    </location>
</feature>
<dbReference type="GO" id="GO:0032993">
    <property type="term" value="C:protein-DNA complex"/>
    <property type="evidence" value="ECO:0007669"/>
    <property type="project" value="TreeGrafter"/>
</dbReference>
<dbReference type="InterPro" id="IPR001867">
    <property type="entry name" value="OmpR/PhoB-type_DNA-bd"/>
</dbReference>
<reference evidence="14 15" key="1">
    <citation type="submission" date="2015-09" db="EMBL/GenBank/DDBJ databases">
        <title>Draft genome sequence of Kouleothrix aurantiaca JCM 19913.</title>
        <authorList>
            <person name="Hemp J."/>
        </authorList>
    </citation>
    <scope>NUCLEOTIDE SEQUENCE [LARGE SCALE GENOMIC DNA]</scope>
    <source>
        <strain evidence="14 15">COM-B</strain>
    </source>
</reference>
<evidence type="ECO:0000256" key="3">
    <source>
        <dbReference type="ARBA" id="ARBA00022553"/>
    </source>
</evidence>
<evidence type="ECO:0000256" key="10">
    <source>
        <dbReference type="PROSITE-ProRule" id="PRU00169"/>
    </source>
</evidence>
<comment type="caution">
    <text evidence="14">The sequence shown here is derived from an EMBL/GenBank/DDBJ whole genome shotgun (WGS) entry which is preliminary data.</text>
</comment>
<dbReference type="Gene3D" id="3.40.50.2300">
    <property type="match status" value="1"/>
</dbReference>
<dbReference type="Gene3D" id="1.10.10.10">
    <property type="entry name" value="Winged helix-like DNA-binding domain superfamily/Winged helix DNA-binding domain"/>
    <property type="match status" value="1"/>
</dbReference>
<evidence type="ECO:0000256" key="11">
    <source>
        <dbReference type="PROSITE-ProRule" id="PRU01091"/>
    </source>
</evidence>
<keyword evidence="4" id="KW-0902">Two-component regulatory system</keyword>
<dbReference type="SUPFAM" id="SSF52172">
    <property type="entry name" value="CheY-like"/>
    <property type="match status" value="1"/>
</dbReference>
<dbReference type="SMART" id="SM00862">
    <property type="entry name" value="Trans_reg_C"/>
    <property type="match status" value="1"/>
</dbReference>
<dbReference type="InterPro" id="IPR011006">
    <property type="entry name" value="CheY-like_superfamily"/>
</dbReference>
<evidence type="ECO:0000259" key="12">
    <source>
        <dbReference type="PROSITE" id="PS50110"/>
    </source>
</evidence>
<evidence type="ECO:0000256" key="9">
    <source>
        <dbReference type="ARBA" id="ARBA00074083"/>
    </source>
</evidence>
<evidence type="ECO:0000256" key="2">
    <source>
        <dbReference type="ARBA" id="ARBA00022490"/>
    </source>
</evidence>
<feature type="modified residue" description="4-aspartylphosphate" evidence="10">
    <location>
        <position position="58"/>
    </location>
</feature>
<dbReference type="FunFam" id="1.10.10.10:FF:000210">
    <property type="entry name" value="Winged-helix transcriptional response regulator KdpE"/>
    <property type="match status" value="1"/>
</dbReference>
<dbReference type="Gene3D" id="6.10.250.690">
    <property type="match status" value="1"/>
</dbReference>
<dbReference type="Pfam" id="PF00072">
    <property type="entry name" value="Response_reg"/>
    <property type="match status" value="1"/>
</dbReference>
<keyword evidence="7" id="KW-0804">Transcription</keyword>
<dbReference type="GO" id="GO:0045893">
    <property type="term" value="P:positive regulation of DNA-templated transcription"/>
    <property type="evidence" value="ECO:0007669"/>
    <property type="project" value="UniProtKB-ARBA"/>
</dbReference>
<dbReference type="PROSITE" id="PS51755">
    <property type="entry name" value="OMPR_PHOB"/>
    <property type="match status" value="1"/>
</dbReference>
<organism evidence="14 15">
    <name type="scientific">Kouleothrix aurantiaca</name>
    <dbReference type="NCBI Taxonomy" id="186479"/>
    <lineage>
        <taxon>Bacteria</taxon>
        <taxon>Bacillati</taxon>
        <taxon>Chloroflexota</taxon>
        <taxon>Chloroflexia</taxon>
        <taxon>Chloroflexales</taxon>
        <taxon>Roseiflexineae</taxon>
        <taxon>Roseiflexaceae</taxon>
        <taxon>Kouleothrix</taxon>
    </lineage>
</organism>
<proteinExistence type="predicted"/>
<dbReference type="GO" id="GO:0005829">
    <property type="term" value="C:cytosol"/>
    <property type="evidence" value="ECO:0007669"/>
    <property type="project" value="TreeGrafter"/>
</dbReference>
<dbReference type="Pfam" id="PF00486">
    <property type="entry name" value="Trans_reg_C"/>
    <property type="match status" value="1"/>
</dbReference>
<comment type="function">
    <text evidence="8">Member of the two-component regulatory system KdpD/KdpE involved in the regulation of the kdp operon. Upon phosphorylation by KdpD, functions as a transcription regulator by direct binding to promoter regions of target genes to positively regulate their expression.</text>
</comment>
<dbReference type="FunFam" id="3.40.50.2300:FF:000021">
    <property type="entry name" value="Two-component system response regulator KdpE"/>
    <property type="match status" value="1"/>
</dbReference>
<dbReference type="PROSITE" id="PS50110">
    <property type="entry name" value="RESPONSE_REGULATORY"/>
    <property type="match status" value="1"/>
</dbReference>
<evidence type="ECO:0000256" key="8">
    <source>
        <dbReference type="ARBA" id="ARBA00057085"/>
    </source>
</evidence>
<evidence type="ECO:0000256" key="5">
    <source>
        <dbReference type="ARBA" id="ARBA00023015"/>
    </source>
</evidence>
<gene>
    <name evidence="14" type="ORF">SE17_23325</name>
</gene>
<keyword evidence="2" id="KW-0963">Cytoplasm</keyword>
<dbReference type="SMART" id="SM00448">
    <property type="entry name" value="REC"/>
    <property type="match status" value="1"/>
</dbReference>
<keyword evidence="3 10" id="KW-0597">Phosphoprotein</keyword>
<dbReference type="AlphaFoldDB" id="A0A0P9CZH2"/>
<sequence length="234" mass="25817">METEQTQAHILVIDDEPAIRRFLRATLAGHGYTLLEAATAQAGIALAAERQPDVILLDLGLPDLDGLDVTKQLREWTSTPIIVLSARGQEHDKVAALEAGADDYLTKPFGLAELMARIKVALRHAARSAQPSGESVFAVGSLRVDLSRRLVQVNGAEVHLSPIEYKLLATLIRHAGKVITHQQLLREVWGPGYGEEAHYLRVYMGQLRHKLEATPARPRYLLTEPGVGYRLQVE</sequence>
<evidence type="ECO:0000313" key="15">
    <source>
        <dbReference type="Proteomes" id="UP000050509"/>
    </source>
</evidence>
<comment type="subcellular location">
    <subcellularLocation>
        <location evidence="1">Cytoplasm</location>
    </subcellularLocation>
</comment>
<dbReference type="GO" id="GO:0000987">
    <property type="term" value="F:cis-regulatory region sequence-specific DNA binding"/>
    <property type="evidence" value="ECO:0007669"/>
    <property type="project" value="UniProtKB-ARBA"/>
</dbReference>
<feature type="domain" description="Response regulatory" evidence="12">
    <location>
        <begin position="9"/>
        <end position="122"/>
    </location>
</feature>
<dbReference type="CDD" id="cd00383">
    <property type="entry name" value="trans_reg_C"/>
    <property type="match status" value="1"/>
</dbReference>
<dbReference type="InterPro" id="IPR001789">
    <property type="entry name" value="Sig_transdc_resp-reg_receiver"/>
</dbReference>
<evidence type="ECO:0000256" key="6">
    <source>
        <dbReference type="ARBA" id="ARBA00023125"/>
    </source>
</evidence>
<dbReference type="PATRIC" id="fig|186479.3.peg.391"/>
<evidence type="ECO:0000256" key="7">
    <source>
        <dbReference type="ARBA" id="ARBA00023163"/>
    </source>
</evidence>
<keyword evidence="5" id="KW-0805">Transcription regulation</keyword>